<evidence type="ECO:0000313" key="3">
    <source>
        <dbReference type="Proteomes" id="UP000593802"/>
    </source>
</evidence>
<reference evidence="2 3" key="1">
    <citation type="submission" date="2020-08" db="EMBL/GenBank/DDBJ databases">
        <title>Complete Genome Sequence of Effusibacillus dendaii Strain skT53, Isolated from Farmland soil.</title>
        <authorList>
            <person name="Konishi T."/>
            <person name="Kawasaki H."/>
        </authorList>
    </citation>
    <scope>NUCLEOTIDE SEQUENCE [LARGE SCALE GENOMIC DNA]</scope>
    <source>
        <strain evidence="3">skT53</strain>
    </source>
</reference>
<gene>
    <name evidence="2" type="ORF">skT53_34220</name>
</gene>
<name>A0A7I8DEH0_9BACL</name>
<protein>
    <submittedName>
        <fullName evidence="2">Uncharacterized protein</fullName>
    </submittedName>
</protein>
<feature type="region of interest" description="Disordered" evidence="1">
    <location>
        <begin position="56"/>
        <end position="87"/>
    </location>
</feature>
<dbReference type="KEGG" id="eff:skT53_34220"/>
<evidence type="ECO:0000313" key="2">
    <source>
        <dbReference type="EMBL" id="BCJ88437.1"/>
    </source>
</evidence>
<dbReference type="AlphaFoldDB" id="A0A7I8DEH0"/>
<organism evidence="2 3">
    <name type="scientific">Effusibacillus dendaii</name>
    <dbReference type="NCBI Taxonomy" id="2743772"/>
    <lineage>
        <taxon>Bacteria</taxon>
        <taxon>Bacillati</taxon>
        <taxon>Bacillota</taxon>
        <taxon>Bacilli</taxon>
        <taxon>Bacillales</taxon>
        <taxon>Alicyclobacillaceae</taxon>
        <taxon>Effusibacillus</taxon>
    </lineage>
</organism>
<evidence type="ECO:0000256" key="1">
    <source>
        <dbReference type="SAM" id="MobiDB-lite"/>
    </source>
</evidence>
<dbReference type="Proteomes" id="UP000593802">
    <property type="component" value="Chromosome"/>
</dbReference>
<dbReference type="RefSeq" id="WP_200759039.1">
    <property type="nucleotide sequence ID" value="NZ_AP023366.1"/>
</dbReference>
<dbReference type="EMBL" id="AP023366">
    <property type="protein sequence ID" value="BCJ88437.1"/>
    <property type="molecule type" value="Genomic_DNA"/>
</dbReference>
<keyword evidence="3" id="KW-1185">Reference proteome</keyword>
<sequence>MRPSQHRMALLGAGMFLMLNVTTGIQQLLPQIEKLFTNHQGWSNPRQADRIGVHSTGADANQLPSDDTSRQTPTNKQTPTKVHQPVPIAARHLSESSVRYEQQSEEQLELIQTAANRIENVVVQAGEQFVFNGTINLSLQQPFFSALNQAASDAHMEVGEHRIQFRNPLDKPVLIKSWLGSGRIHVAFYELDNRRT</sequence>
<accession>A0A7I8DEH0</accession>
<feature type="compositionally biased region" description="Polar residues" evidence="1">
    <location>
        <begin position="58"/>
        <end position="81"/>
    </location>
</feature>
<proteinExistence type="predicted"/>